<dbReference type="Pfam" id="PF02594">
    <property type="entry name" value="DUF167"/>
    <property type="match status" value="1"/>
</dbReference>
<sequence length="99" mass="11426">MSNWYTWDGRVLTLNVHVQPRAGKDEIAGLYGDKLKIRIKAPPVDGKANQHLTEFLADVFGVAKRDVVLLSGETGRDKRFRISFPKRWPKWWSDLSKMD</sequence>
<protein>
    <recommendedName>
        <fullName evidence="2">UPF0235 protein sS8_0307</fullName>
    </recommendedName>
</protein>
<evidence type="ECO:0000256" key="1">
    <source>
        <dbReference type="ARBA" id="ARBA00010364"/>
    </source>
</evidence>
<keyword evidence="4" id="KW-1185">Reference proteome</keyword>
<dbReference type="EMBL" id="AP017928">
    <property type="protein sequence ID" value="BBA32275.1"/>
    <property type="molecule type" value="Genomic_DNA"/>
</dbReference>
<name>A0A286P3Q3_9GAMM</name>
<dbReference type="SUPFAM" id="SSF69786">
    <property type="entry name" value="YggU-like"/>
    <property type="match status" value="1"/>
</dbReference>
<dbReference type="AlphaFoldDB" id="A0A286P3Q3"/>
<dbReference type="OrthoDB" id="9800587at2"/>
<organism evidence="3 4">
    <name type="scientific">Methylocaldum marinum</name>
    <dbReference type="NCBI Taxonomy" id="1432792"/>
    <lineage>
        <taxon>Bacteria</taxon>
        <taxon>Pseudomonadati</taxon>
        <taxon>Pseudomonadota</taxon>
        <taxon>Gammaproteobacteria</taxon>
        <taxon>Methylococcales</taxon>
        <taxon>Methylococcaceae</taxon>
        <taxon>Methylocaldum</taxon>
    </lineage>
</organism>
<proteinExistence type="inferred from homology"/>
<dbReference type="RefSeq" id="WP_119628100.1">
    <property type="nucleotide sequence ID" value="NZ_AP017928.1"/>
</dbReference>
<dbReference type="SMART" id="SM01152">
    <property type="entry name" value="DUF167"/>
    <property type="match status" value="1"/>
</dbReference>
<reference evidence="3 4" key="1">
    <citation type="submission" date="2016-12" db="EMBL/GenBank/DDBJ databases">
        <title>Genome sequencing of Methylocaldum marinum.</title>
        <authorList>
            <person name="Takeuchi M."/>
            <person name="Kamagata Y."/>
            <person name="Hiraoka S."/>
            <person name="Oshima K."/>
            <person name="Hattori M."/>
            <person name="Iwasaki W."/>
        </authorList>
    </citation>
    <scope>NUCLEOTIDE SEQUENCE [LARGE SCALE GENOMIC DNA]</scope>
    <source>
        <strain evidence="3 4">S8</strain>
    </source>
</reference>
<dbReference type="HAMAP" id="MF_00634">
    <property type="entry name" value="UPF0235"/>
    <property type="match status" value="1"/>
</dbReference>
<evidence type="ECO:0000313" key="4">
    <source>
        <dbReference type="Proteomes" id="UP000266313"/>
    </source>
</evidence>
<dbReference type="InterPro" id="IPR003746">
    <property type="entry name" value="DUF167"/>
</dbReference>
<accession>A0A286P3Q3</accession>
<dbReference type="InterPro" id="IPR036591">
    <property type="entry name" value="YggU-like_sf"/>
</dbReference>
<dbReference type="Proteomes" id="UP000266313">
    <property type="component" value="Chromosome"/>
</dbReference>
<dbReference type="KEGG" id="mmai:sS8_0307"/>
<dbReference type="PANTHER" id="PTHR13420">
    <property type="entry name" value="UPF0235 PROTEIN C15ORF40"/>
    <property type="match status" value="1"/>
</dbReference>
<dbReference type="GO" id="GO:0005737">
    <property type="term" value="C:cytoplasm"/>
    <property type="evidence" value="ECO:0007669"/>
    <property type="project" value="TreeGrafter"/>
</dbReference>
<dbReference type="PANTHER" id="PTHR13420:SF7">
    <property type="entry name" value="UPF0235 PROTEIN C15ORF40"/>
    <property type="match status" value="1"/>
</dbReference>
<comment type="similarity">
    <text evidence="1 2">Belongs to the UPF0235 family.</text>
</comment>
<evidence type="ECO:0000256" key="2">
    <source>
        <dbReference type="HAMAP-Rule" id="MF_00634"/>
    </source>
</evidence>
<gene>
    <name evidence="3" type="ORF">sS8_0307</name>
</gene>
<dbReference type="Gene3D" id="3.30.1200.10">
    <property type="entry name" value="YggU-like"/>
    <property type="match status" value="1"/>
</dbReference>
<evidence type="ECO:0000313" key="3">
    <source>
        <dbReference type="EMBL" id="BBA32275.1"/>
    </source>
</evidence>
<dbReference type="NCBIfam" id="TIGR00251">
    <property type="entry name" value="DUF167 family protein"/>
    <property type="match status" value="1"/>
</dbReference>